<dbReference type="NCBIfam" id="TIGR03014">
    <property type="entry name" value="EpsL"/>
    <property type="match status" value="1"/>
</dbReference>
<proteinExistence type="predicted"/>
<dbReference type="InterPro" id="IPR018759">
    <property type="entry name" value="BBP2_2"/>
</dbReference>
<dbReference type="eggNOG" id="COG5338">
    <property type="taxonomic scope" value="Bacteria"/>
</dbReference>
<dbReference type="HOGENOM" id="CLU_055127_0_0_4"/>
<dbReference type="KEGG" id="mfa:Mfla_2029"/>
<dbReference type="Proteomes" id="UP000002440">
    <property type="component" value="Chromosome"/>
</dbReference>
<accession>Q1GZP1</accession>
<gene>
    <name evidence="1" type="ordered locus">Mfla_2029</name>
</gene>
<organism evidence="1 2">
    <name type="scientific">Methylobacillus flagellatus (strain ATCC 51484 / DSM 6875 / VKM B-1610 / KT)</name>
    <dbReference type="NCBI Taxonomy" id="265072"/>
    <lineage>
        <taxon>Bacteria</taxon>
        <taxon>Pseudomonadati</taxon>
        <taxon>Pseudomonadota</taxon>
        <taxon>Betaproteobacteria</taxon>
        <taxon>Nitrosomonadales</taxon>
        <taxon>Methylophilaceae</taxon>
        <taxon>Methylobacillus</taxon>
    </lineage>
</organism>
<dbReference type="STRING" id="265072.Mfla_2029"/>
<dbReference type="AlphaFoldDB" id="Q1GZP1"/>
<evidence type="ECO:0000313" key="1">
    <source>
        <dbReference type="EMBL" id="ABE50296.1"/>
    </source>
</evidence>
<dbReference type="InterPro" id="IPR017465">
    <property type="entry name" value="EpsL_proteobac"/>
</dbReference>
<reference evidence="1 2" key="1">
    <citation type="submission" date="2006-03" db="EMBL/GenBank/DDBJ databases">
        <title>Complete sequence of Methylobacillus flagellatus KT.</title>
        <authorList>
            <consortium name="US DOE Joint Genome Institute"/>
            <person name="Copeland A."/>
            <person name="Lucas S."/>
            <person name="Lapidus A."/>
            <person name="Barry K."/>
            <person name="Detter J.C."/>
            <person name="Glavina del Rio T."/>
            <person name="Hammon N."/>
            <person name="Israni S."/>
            <person name="Dalin E."/>
            <person name="Tice H."/>
            <person name="Pitluck S."/>
            <person name="Brettin T."/>
            <person name="Bruce D."/>
            <person name="Han C."/>
            <person name="Tapia R."/>
            <person name="Saunders E."/>
            <person name="Gilna P."/>
            <person name="Schmutz J."/>
            <person name="Larimer F."/>
            <person name="Land M."/>
            <person name="Kyrpides N."/>
            <person name="Anderson I."/>
            <person name="Richardson P."/>
        </authorList>
    </citation>
    <scope>NUCLEOTIDE SEQUENCE [LARGE SCALE GENOMIC DNA]</scope>
    <source>
        <strain evidence="2">KT / ATCC 51484 / DSM 6875</strain>
    </source>
</reference>
<evidence type="ECO:0008006" key="3">
    <source>
        <dbReference type="Google" id="ProtNLM"/>
    </source>
</evidence>
<sequence length="410" mass="46642">MRLSQSTNLIKIALVAGLGIELAGFVVPACALEGDVLKPYASLTYSYDDNLRRFASKQLAQMSTGSSDTSDTMLVKSAGIVLDHTISRQKMYVDFRLNKSTFNKNSELDNDGRDVIARWDWELGNRLEGKVEFFHKKALVPFSEFQPLQGTMLSLNTRTQDRRLLEARWMLHPRWRVRGAFIYSEMEYGAEAQRAANLKEDIQEIGFDYLSPTKSIIGVLYRNTKGSKPQQAFQGSFISNDYDQNELKLNVDWAVTGKSRLQFLGGLVDRQHEQLSQRDFRGVNARGNFNWMTSGKTNLNAAVWRENNAQSFVTTSYTLNRGTSLTANLQATGKIAVQGVLKYEKRDFEGDQIFGQFRSDKDKSFMLSLMYNPVTSFRITTSFIHSDRESTSDMFEFRSNSVSVTGQYEF</sequence>
<keyword evidence="2" id="KW-1185">Reference proteome</keyword>
<evidence type="ECO:0000313" key="2">
    <source>
        <dbReference type="Proteomes" id="UP000002440"/>
    </source>
</evidence>
<name>Q1GZP1_METFK</name>
<protein>
    <recommendedName>
        <fullName evidence="3">Exopolysaccharide biosynthesis operon protein EpsL</fullName>
    </recommendedName>
</protein>
<dbReference type="Pfam" id="PF10082">
    <property type="entry name" value="BBP2_2"/>
    <property type="match status" value="1"/>
</dbReference>
<dbReference type="EMBL" id="CP000284">
    <property type="protein sequence ID" value="ABE50296.1"/>
    <property type="molecule type" value="Genomic_DNA"/>
</dbReference>